<evidence type="ECO:0000256" key="1">
    <source>
        <dbReference type="SAM" id="SignalP"/>
    </source>
</evidence>
<dbReference type="AlphaFoldDB" id="A0A2M4D3W1"/>
<keyword evidence="1" id="KW-0732">Signal</keyword>
<feature type="signal peptide" evidence="1">
    <location>
        <begin position="1"/>
        <end position="16"/>
    </location>
</feature>
<proteinExistence type="predicted"/>
<name>A0A2M4D3W1_ANODA</name>
<reference evidence="2" key="1">
    <citation type="submission" date="2018-01" db="EMBL/GenBank/DDBJ databases">
        <title>An insight into the sialome of Amazonian anophelines.</title>
        <authorList>
            <person name="Ribeiro J.M."/>
            <person name="Scarpassa V."/>
            <person name="Calvo E."/>
        </authorList>
    </citation>
    <scope>NUCLEOTIDE SEQUENCE</scope>
</reference>
<dbReference type="EMBL" id="GGFL01008096">
    <property type="protein sequence ID" value="MBW72274.1"/>
    <property type="molecule type" value="Transcribed_RNA"/>
</dbReference>
<accession>A0A2M4D3W1</accession>
<organism evidence="2">
    <name type="scientific">Anopheles darlingi</name>
    <name type="common">Mosquito</name>
    <dbReference type="NCBI Taxonomy" id="43151"/>
    <lineage>
        <taxon>Eukaryota</taxon>
        <taxon>Metazoa</taxon>
        <taxon>Ecdysozoa</taxon>
        <taxon>Arthropoda</taxon>
        <taxon>Hexapoda</taxon>
        <taxon>Insecta</taxon>
        <taxon>Pterygota</taxon>
        <taxon>Neoptera</taxon>
        <taxon>Endopterygota</taxon>
        <taxon>Diptera</taxon>
        <taxon>Nematocera</taxon>
        <taxon>Culicoidea</taxon>
        <taxon>Culicidae</taxon>
        <taxon>Anophelinae</taxon>
        <taxon>Anopheles</taxon>
    </lineage>
</organism>
<protein>
    <submittedName>
        <fullName evidence="2">Putative secreted protein</fullName>
    </submittedName>
</protein>
<feature type="chain" id="PRO_5014856878" evidence="1">
    <location>
        <begin position="17"/>
        <end position="105"/>
    </location>
</feature>
<sequence length="105" mass="11638">MFNILLLGFVVRLVGMHGTGRGRETVGKDMQLVQIRLHDSVAVMAMAATAMAGAVSKKVRWFHIDPSEGRHMLVLGRGAVVLRRMRLLLRGSLHPGRRSPMGRCH</sequence>
<evidence type="ECO:0000313" key="2">
    <source>
        <dbReference type="EMBL" id="MBW72274.1"/>
    </source>
</evidence>